<dbReference type="Proteomes" id="UP000637578">
    <property type="component" value="Unassembled WGS sequence"/>
</dbReference>
<accession>A0A8J3CJB3</accession>
<dbReference type="EMBL" id="BMMK01000038">
    <property type="protein sequence ID" value="GGM76951.1"/>
    <property type="molecule type" value="Genomic_DNA"/>
</dbReference>
<reference evidence="1" key="2">
    <citation type="submission" date="2020-09" db="EMBL/GenBank/DDBJ databases">
        <authorList>
            <person name="Sun Q."/>
            <person name="Zhou Y."/>
        </authorList>
    </citation>
    <scope>NUCLEOTIDE SEQUENCE</scope>
    <source>
        <strain evidence="1">CGMCC 4.5737</strain>
    </source>
</reference>
<organism evidence="1 2">
    <name type="scientific">Longimycelium tulufanense</name>
    <dbReference type="NCBI Taxonomy" id="907463"/>
    <lineage>
        <taxon>Bacteria</taxon>
        <taxon>Bacillati</taxon>
        <taxon>Actinomycetota</taxon>
        <taxon>Actinomycetes</taxon>
        <taxon>Pseudonocardiales</taxon>
        <taxon>Pseudonocardiaceae</taxon>
        <taxon>Longimycelium</taxon>
    </lineage>
</organism>
<dbReference type="RefSeq" id="WP_189061288.1">
    <property type="nucleotide sequence ID" value="NZ_BMMK01000038.1"/>
</dbReference>
<reference evidence="1" key="1">
    <citation type="journal article" date="2014" name="Int. J. Syst. Evol. Microbiol.">
        <title>Complete genome sequence of Corynebacterium casei LMG S-19264T (=DSM 44701T), isolated from a smear-ripened cheese.</title>
        <authorList>
            <consortium name="US DOE Joint Genome Institute (JGI-PGF)"/>
            <person name="Walter F."/>
            <person name="Albersmeier A."/>
            <person name="Kalinowski J."/>
            <person name="Ruckert C."/>
        </authorList>
    </citation>
    <scope>NUCLEOTIDE SEQUENCE</scope>
    <source>
        <strain evidence="1">CGMCC 4.5737</strain>
    </source>
</reference>
<sequence>MARVYATRTDLVDYAPATVTVPEDPEATRLLRQASKAVDDALLGTVYAIDTAGMPTDTTIRDALRDATCAQAVHWLTTGSEDTTPGRYQSVTVGPITVTDATAGAGPDIARPVLSETAARELRLAGLLPGVVATHR</sequence>
<evidence type="ECO:0008006" key="3">
    <source>
        <dbReference type="Google" id="ProtNLM"/>
    </source>
</evidence>
<proteinExistence type="predicted"/>
<keyword evidence="2" id="KW-1185">Reference proteome</keyword>
<name>A0A8J3CJB3_9PSEU</name>
<dbReference type="AlphaFoldDB" id="A0A8J3CJB3"/>
<gene>
    <name evidence="1" type="ORF">GCM10012275_54520</name>
</gene>
<evidence type="ECO:0000313" key="1">
    <source>
        <dbReference type="EMBL" id="GGM76951.1"/>
    </source>
</evidence>
<evidence type="ECO:0000313" key="2">
    <source>
        <dbReference type="Proteomes" id="UP000637578"/>
    </source>
</evidence>
<protein>
    <recommendedName>
        <fullName evidence="3">Head-to-tail adaptor</fullName>
    </recommendedName>
</protein>
<comment type="caution">
    <text evidence="1">The sequence shown here is derived from an EMBL/GenBank/DDBJ whole genome shotgun (WGS) entry which is preliminary data.</text>
</comment>